<sequence length="67" mass="6971">MVPFDGKPSGSEGPGRNRLPTVPFGGKTIDSLFSFTGSVVNFNENFGSLPASPSLGGNFRSHSLPTT</sequence>
<gene>
    <name evidence="2" type="ORF">M5K25_005438</name>
</gene>
<organism evidence="2 3">
    <name type="scientific">Dendrobium thyrsiflorum</name>
    <name type="common">Pinecone-like raceme dendrobium</name>
    <name type="synonym">Orchid</name>
    <dbReference type="NCBI Taxonomy" id="117978"/>
    <lineage>
        <taxon>Eukaryota</taxon>
        <taxon>Viridiplantae</taxon>
        <taxon>Streptophyta</taxon>
        <taxon>Embryophyta</taxon>
        <taxon>Tracheophyta</taxon>
        <taxon>Spermatophyta</taxon>
        <taxon>Magnoliopsida</taxon>
        <taxon>Liliopsida</taxon>
        <taxon>Asparagales</taxon>
        <taxon>Orchidaceae</taxon>
        <taxon>Epidendroideae</taxon>
        <taxon>Malaxideae</taxon>
        <taxon>Dendrobiinae</taxon>
        <taxon>Dendrobium</taxon>
    </lineage>
</organism>
<name>A0ABD0VHZ0_DENTH</name>
<proteinExistence type="predicted"/>
<dbReference type="EMBL" id="JANQDX010000005">
    <property type="protein sequence ID" value="KAL0924595.1"/>
    <property type="molecule type" value="Genomic_DNA"/>
</dbReference>
<dbReference type="AlphaFoldDB" id="A0ABD0VHZ0"/>
<accession>A0ABD0VHZ0</accession>
<evidence type="ECO:0000313" key="2">
    <source>
        <dbReference type="EMBL" id="KAL0924595.1"/>
    </source>
</evidence>
<feature type="region of interest" description="Disordered" evidence="1">
    <location>
        <begin position="1"/>
        <end position="23"/>
    </location>
</feature>
<keyword evidence="3" id="KW-1185">Reference proteome</keyword>
<reference evidence="2 3" key="1">
    <citation type="journal article" date="2024" name="Plant Biotechnol. J.">
        <title>Dendrobium thyrsiflorum genome and its molecular insights into genes involved in important horticultural traits.</title>
        <authorList>
            <person name="Chen B."/>
            <person name="Wang J.Y."/>
            <person name="Zheng P.J."/>
            <person name="Li K.L."/>
            <person name="Liang Y.M."/>
            <person name="Chen X.F."/>
            <person name="Zhang C."/>
            <person name="Zhao X."/>
            <person name="He X."/>
            <person name="Zhang G.Q."/>
            <person name="Liu Z.J."/>
            <person name="Xu Q."/>
        </authorList>
    </citation>
    <scope>NUCLEOTIDE SEQUENCE [LARGE SCALE GENOMIC DNA]</scope>
    <source>
        <strain evidence="2">GZMU011</strain>
    </source>
</reference>
<dbReference type="Proteomes" id="UP001552299">
    <property type="component" value="Unassembled WGS sequence"/>
</dbReference>
<protein>
    <submittedName>
        <fullName evidence="2">Uncharacterized protein</fullName>
    </submittedName>
</protein>
<comment type="caution">
    <text evidence="2">The sequence shown here is derived from an EMBL/GenBank/DDBJ whole genome shotgun (WGS) entry which is preliminary data.</text>
</comment>
<evidence type="ECO:0000313" key="3">
    <source>
        <dbReference type="Proteomes" id="UP001552299"/>
    </source>
</evidence>
<evidence type="ECO:0000256" key="1">
    <source>
        <dbReference type="SAM" id="MobiDB-lite"/>
    </source>
</evidence>